<dbReference type="OrthoDB" id="4028041at2759"/>
<dbReference type="InterPro" id="IPR001969">
    <property type="entry name" value="Aspartic_peptidase_AS"/>
</dbReference>
<keyword evidence="3" id="KW-1185">Reference proteome</keyword>
<dbReference type="GO" id="GO:0006508">
    <property type="term" value="P:proteolysis"/>
    <property type="evidence" value="ECO:0007669"/>
    <property type="project" value="InterPro"/>
</dbReference>
<evidence type="ECO:0000313" key="3">
    <source>
        <dbReference type="Proteomes" id="UP000000559"/>
    </source>
</evidence>
<protein>
    <submittedName>
        <fullName evidence="2">Uncharacterized protein</fullName>
    </submittedName>
</protein>
<sequence length="265" mass="30280">MFSSRHQSLLRGIVPPPTIHSIKMGNLKVLLDSGADANFAPEKIKLYFPDSIVEPLHPPVHANMANQTRQHITHTATICLPSPFNFSLKFYLLAGLQKLIIGKPTLRLLSYTIDKTGEYLTINNKRTNITNLHQPIQIHLSNVDTTAHTIIHYLTTKYSQLVSETARPPSERSYKYSISLDTDQIIQSKPYFLTHQEKLIVDKFIDENLKSGIIERVPHNDSIHLSPTFIVHQSNKQQRVVVDNNLRIMFFCLIGTDKLNLVLYY</sequence>
<dbReference type="InParanoid" id="A0A1D8PJ90"/>
<dbReference type="GeneID" id="3636606"/>
<dbReference type="Proteomes" id="UP000000559">
    <property type="component" value="Chromosome 3"/>
</dbReference>
<dbReference type="InterPro" id="IPR043502">
    <property type="entry name" value="DNA/RNA_pol_sf"/>
</dbReference>
<dbReference type="VEuPathDB" id="FungiDB:C3_01670W_A"/>
<organism evidence="2 3">
    <name type="scientific">Candida albicans (strain SC5314 / ATCC MYA-2876)</name>
    <name type="common">Yeast</name>
    <dbReference type="NCBI Taxonomy" id="237561"/>
    <lineage>
        <taxon>Eukaryota</taxon>
        <taxon>Fungi</taxon>
        <taxon>Dikarya</taxon>
        <taxon>Ascomycota</taxon>
        <taxon>Saccharomycotina</taxon>
        <taxon>Pichiomycetes</taxon>
        <taxon>Debaryomycetaceae</taxon>
        <taxon>Candida/Lodderomyces clade</taxon>
        <taxon>Candida</taxon>
    </lineage>
</organism>
<dbReference type="EMBL" id="CP017625">
    <property type="protein sequence ID" value="AOW28208.1"/>
    <property type="molecule type" value="Genomic_DNA"/>
</dbReference>
<dbReference type="KEGG" id="cal:CAALFM_C301670WA"/>
<dbReference type="RefSeq" id="XP_721754.2">
    <property type="nucleotide sequence ID" value="XM_716661.2"/>
</dbReference>
<dbReference type="PROSITE" id="PS00141">
    <property type="entry name" value="ASP_PROTEASE"/>
    <property type="match status" value="1"/>
</dbReference>
<dbReference type="GO" id="GO:0004190">
    <property type="term" value="F:aspartic-type endopeptidase activity"/>
    <property type="evidence" value="ECO:0007669"/>
    <property type="project" value="InterPro"/>
</dbReference>
<gene>
    <name evidence="2" type="ordered locus">CAALFM_C301670WA</name>
    <name evidence="1" type="ordered locus">orf19.9246</name>
</gene>
<proteinExistence type="predicted"/>
<dbReference type="CGD" id="CAL0000180987">
    <property type="gene designation" value="orf19.9246"/>
</dbReference>
<reference evidence="2 3" key="3">
    <citation type="journal article" date="2013" name="Genome Biol.">
        <title>Assembly of a phased diploid Candida albicans genome facilitates allele-specific measurements and provides a simple model for repeat and indel structure.</title>
        <authorList>
            <person name="Muzzey D."/>
            <person name="Schwartz K."/>
            <person name="Weissman J.S."/>
            <person name="Sherlock G."/>
        </authorList>
    </citation>
    <scope>NUCLEOTIDE SEQUENCE [LARGE SCALE GENOMIC DNA]</scope>
    <source>
        <strain evidence="3">SC5314 / ATCC MYA-2876</strain>
    </source>
</reference>
<reference evidence="2 3" key="1">
    <citation type="journal article" date="2004" name="Proc. Natl. Acad. Sci. U.S.A.">
        <title>The diploid genome sequence of Candida albicans.</title>
        <authorList>
            <person name="Jones T."/>
            <person name="Federspiel N.A."/>
            <person name="Chibana H."/>
            <person name="Dungan J."/>
            <person name="Kalman S."/>
            <person name="Magee B.B."/>
            <person name="Newport G."/>
            <person name="Thorstenson Y.R."/>
            <person name="Agabian N."/>
            <person name="Magee P.T."/>
            <person name="Davis R.W."/>
            <person name="Scherer S."/>
        </authorList>
    </citation>
    <scope>NUCLEOTIDE SEQUENCE [LARGE SCALE GENOMIC DNA]</scope>
    <source>
        <strain evidence="3">SC5314 / ATCC MYA-2876</strain>
    </source>
</reference>
<dbReference type="SUPFAM" id="SSF56672">
    <property type="entry name" value="DNA/RNA polymerases"/>
    <property type="match status" value="1"/>
</dbReference>
<evidence type="ECO:0000313" key="1">
    <source>
        <dbReference type="CGD" id="CAL0000180987"/>
    </source>
</evidence>
<dbReference type="AlphaFoldDB" id="A0A1D8PJ90"/>
<evidence type="ECO:0000313" key="2">
    <source>
        <dbReference type="EMBL" id="AOW28208.1"/>
    </source>
</evidence>
<dbReference type="Gene3D" id="3.10.10.10">
    <property type="entry name" value="HIV Type 1 Reverse Transcriptase, subunit A, domain 1"/>
    <property type="match status" value="1"/>
</dbReference>
<name>A0A1D8PJ90_CANAL</name>
<accession>A0A1D8PJ90</accession>
<reference evidence="2 3" key="2">
    <citation type="journal article" date="2007" name="Genome Biol.">
        <title>Assembly of the Candida albicans genome into sixteen supercontigs aligned on the eight chromosomes.</title>
        <authorList>
            <person name="van het Hoog M."/>
            <person name="Rast T.J."/>
            <person name="Martchenko M."/>
            <person name="Grindle S."/>
            <person name="Dignard D."/>
            <person name="Hogues H."/>
            <person name="Cuomo C."/>
            <person name="Berriman M."/>
            <person name="Scherer S."/>
            <person name="Magee B.B."/>
            <person name="Whiteway M."/>
            <person name="Chibana H."/>
            <person name="Nantel A."/>
            <person name="Magee P.T."/>
        </authorList>
    </citation>
    <scope>GENOME REANNOTATION</scope>
    <source>
        <strain evidence="3">SC5314 / ATCC MYA-2876</strain>
    </source>
</reference>